<dbReference type="RefSeq" id="WP_011391419.1">
    <property type="nucleotide sequence ID" value="NC_007643.1"/>
</dbReference>
<accession>Q2RN29</accession>
<protein>
    <submittedName>
        <fullName evidence="3">Uncharacterized protein</fullName>
    </submittedName>
</protein>
<dbReference type="HOGENOM" id="CLU_2059606_0_0_5"/>
<keyword evidence="4" id="KW-1185">Reference proteome</keyword>
<feature type="chain" id="PRO_5004214802" evidence="2">
    <location>
        <begin position="23"/>
        <end position="119"/>
    </location>
</feature>
<organism evidence="3 4">
    <name type="scientific">Rhodospirillum rubrum (strain ATCC 11170 / ATH 1.1.1 / DSM 467 / LMG 4362 / NCIMB 8255 / S1)</name>
    <dbReference type="NCBI Taxonomy" id="269796"/>
    <lineage>
        <taxon>Bacteria</taxon>
        <taxon>Pseudomonadati</taxon>
        <taxon>Pseudomonadota</taxon>
        <taxon>Alphaproteobacteria</taxon>
        <taxon>Rhodospirillales</taxon>
        <taxon>Rhodospirillaceae</taxon>
        <taxon>Rhodospirillum</taxon>
    </lineage>
</organism>
<dbReference type="AlphaFoldDB" id="Q2RN29"/>
<dbReference type="Proteomes" id="UP000001929">
    <property type="component" value="Chromosome"/>
</dbReference>
<evidence type="ECO:0000256" key="1">
    <source>
        <dbReference type="SAM" id="MobiDB-lite"/>
    </source>
</evidence>
<proteinExistence type="predicted"/>
<feature type="compositionally biased region" description="Basic and acidic residues" evidence="1">
    <location>
        <begin position="58"/>
        <end position="67"/>
    </location>
</feature>
<evidence type="ECO:0000313" key="3">
    <source>
        <dbReference type="EMBL" id="ABC24466.1"/>
    </source>
</evidence>
<gene>
    <name evidence="3" type="ordered locus">Rru_A3672</name>
</gene>
<dbReference type="PATRIC" id="fig|269796.9.peg.3794"/>
<dbReference type="STRING" id="269796.Rru_A3672"/>
<evidence type="ECO:0000256" key="2">
    <source>
        <dbReference type="SAM" id="SignalP"/>
    </source>
</evidence>
<dbReference type="EMBL" id="CP000230">
    <property type="protein sequence ID" value="ABC24466.1"/>
    <property type="molecule type" value="Genomic_DNA"/>
</dbReference>
<reference evidence="3 4" key="1">
    <citation type="journal article" date="2011" name="Stand. Genomic Sci.">
        <title>Complete genome sequence of Rhodospirillum rubrum type strain (S1).</title>
        <authorList>
            <person name="Munk A.C."/>
            <person name="Copeland A."/>
            <person name="Lucas S."/>
            <person name="Lapidus A."/>
            <person name="Del Rio T.G."/>
            <person name="Barry K."/>
            <person name="Detter J.C."/>
            <person name="Hammon N."/>
            <person name="Israni S."/>
            <person name="Pitluck S."/>
            <person name="Brettin T."/>
            <person name="Bruce D."/>
            <person name="Han C."/>
            <person name="Tapia R."/>
            <person name="Gilna P."/>
            <person name="Schmutz J."/>
            <person name="Larimer F."/>
            <person name="Land M."/>
            <person name="Kyrpides N.C."/>
            <person name="Mavromatis K."/>
            <person name="Richardson P."/>
            <person name="Rohde M."/>
            <person name="Goker M."/>
            <person name="Klenk H.P."/>
            <person name="Zhang Y."/>
            <person name="Roberts G.P."/>
            <person name="Reslewic S."/>
            <person name="Schwartz D.C."/>
        </authorList>
    </citation>
    <scope>NUCLEOTIDE SEQUENCE [LARGE SCALE GENOMIC DNA]</scope>
    <source>
        <strain evidence="4">ATCC 11170 / ATH 1.1.1 / DSM 467 / LMG 4362 / NCIMB 8255 / S1</strain>
    </source>
</reference>
<evidence type="ECO:0000313" key="4">
    <source>
        <dbReference type="Proteomes" id="UP000001929"/>
    </source>
</evidence>
<dbReference type="KEGG" id="rru:Rru_A3672"/>
<sequence length="119" mass="11989">MTHRLLLAPLTALAALAWLASALGVTPSGPPGPSESGFARDTIDAAALCRSMLVKALPGDRRDESSDHPGQGALAPPSFPTPPRPVFSLAVPQPMAQDAVAAEALAPLPPATGPPGRTA</sequence>
<feature type="region of interest" description="Disordered" evidence="1">
    <location>
        <begin position="57"/>
        <end position="89"/>
    </location>
</feature>
<dbReference type="EnsemblBacteria" id="ABC24466">
    <property type="protein sequence ID" value="ABC24466"/>
    <property type="gene ID" value="Rru_A3672"/>
</dbReference>
<keyword evidence="2" id="KW-0732">Signal</keyword>
<name>Q2RN29_RHORT</name>
<feature type="signal peptide" evidence="2">
    <location>
        <begin position="1"/>
        <end position="22"/>
    </location>
</feature>